<reference evidence="1" key="1">
    <citation type="submission" date="2019-09" db="EMBL/GenBank/DDBJ databases">
        <title>Characterisation of the sponge microbiome using genome-centric metagenomics.</title>
        <authorList>
            <person name="Engelberts J.P."/>
            <person name="Robbins S.J."/>
            <person name="De Goeij J.M."/>
            <person name="Aranda M."/>
            <person name="Bell S.C."/>
            <person name="Webster N.S."/>
        </authorList>
    </citation>
    <scope>NUCLEOTIDE SEQUENCE</scope>
    <source>
        <strain evidence="1">SB0664_bin_27</strain>
    </source>
</reference>
<dbReference type="InterPro" id="IPR023296">
    <property type="entry name" value="Glyco_hydro_beta-prop_sf"/>
</dbReference>
<dbReference type="Gene3D" id="2.115.10.20">
    <property type="entry name" value="Glycosyl hydrolase domain, family 43"/>
    <property type="match status" value="1"/>
</dbReference>
<sequence length="533" mass="60648">MKANSDTVANAYQLRVGESVLLLDEALTQEEDGITREVQSCTKTPFVMEPDPDKLWEYCGPGMSKRIHLYGTALYDDLAGKYRMWYFGRMGPHWRVPDGNYQIPGLYVPRTDDRPFHCNGVTADRYGRPFVDNDRGDLTLYAESDDGINWTKPELGIFTFNGSSANNIIWDLHGASVFIDRDEEDKDQRYKAIGFCRRYRSIFLLTSPDGIHWNDNVTVNLPEQGRTHNCLEPVVKRSNEGTFNVTWDPVDSIYRAYSLQRFDDSEKRRVICYSESPSLAGPWKDSYPILEPGNWDDEIARRRYGALRAEFHNMSAFRYGGLHIGLLGVLYVTAEQIPGEKNQIPCDGPIDGQFVYSRDGINWQHADRARTVALPRGAGDAFDRGMIIGTAKEPIIEGDEIHWYYTGCEHTHGEVDMEKRVKRLGRATWQRDRFVALAAAGEAMVATKPLLLPAGVRALEVNADAAGGQLHVELCRPDGRVLDGFARADCIPLQTDDLHWQVRWQIQELPIEGSVQLRFYLNRSKLYSFTFRS</sequence>
<evidence type="ECO:0000313" key="1">
    <source>
        <dbReference type="EMBL" id="MXY94490.1"/>
    </source>
</evidence>
<organism evidence="1">
    <name type="scientific">Caldilineaceae bacterium SB0664_bin_27</name>
    <dbReference type="NCBI Taxonomy" id="2605260"/>
    <lineage>
        <taxon>Bacteria</taxon>
        <taxon>Bacillati</taxon>
        <taxon>Chloroflexota</taxon>
        <taxon>Caldilineae</taxon>
        <taxon>Caldilineales</taxon>
        <taxon>Caldilineaceae</taxon>
    </lineage>
</organism>
<name>A0A6B0YTW9_9CHLR</name>
<dbReference type="EMBL" id="VXRG01000114">
    <property type="protein sequence ID" value="MXY94490.1"/>
    <property type="molecule type" value="Genomic_DNA"/>
</dbReference>
<gene>
    <name evidence="1" type="ORF">F4Y42_13700</name>
</gene>
<accession>A0A6B0YTW9</accession>
<comment type="caution">
    <text evidence="1">The sequence shown here is derived from an EMBL/GenBank/DDBJ whole genome shotgun (WGS) entry which is preliminary data.</text>
</comment>
<dbReference type="AlphaFoldDB" id="A0A6B0YTW9"/>
<protein>
    <submittedName>
        <fullName evidence="1">Uncharacterized protein</fullName>
    </submittedName>
</protein>
<dbReference type="SUPFAM" id="SSF75005">
    <property type="entry name" value="Arabinanase/levansucrase/invertase"/>
    <property type="match status" value="1"/>
</dbReference>
<proteinExistence type="predicted"/>